<reference evidence="5 6" key="1">
    <citation type="submission" date="2022-10" db="EMBL/GenBank/DDBJ databases">
        <title>Comparative genomic analysis of Cohnella hashimotonis sp. nov., isolated from the International Space Station.</title>
        <authorList>
            <person name="Simpson A."/>
            <person name="Venkateswaran K."/>
        </authorList>
    </citation>
    <scope>NUCLEOTIDE SEQUENCE [LARGE SCALE GENOMIC DNA]</scope>
    <source>
        <strain evidence="5 6">DSM 18997</strain>
    </source>
</reference>
<dbReference type="Pfam" id="PF12831">
    <property type="entry name" value="FAD_oxidored"/>
    <property type="match status" value="1"/>
</dbReference>
<keyword evidence="2" id="KW-0560">Oxidoreductase</keyword>
<dbReference type="GO" id="GO:0051536">
    <property type="term" value="F:iron-sulfur cluster binding"/>
    <property type="evidence" value="ECO:0007669"/>
    <property type="project" value="UniProtKB-KW"/>
</dbReference>
<dbReference type="PANTHER" id="PTHR43498:SF1">
    <property type="entry name" value="COB--COM HETERODISULFIDE REDUCTASE IRON-SULFUR SUBUNIT A"/>
    <property type="match status" value="1"/>
</dbReference>
<keyword evidence="4" id="KW-0411">Iron-sulfur</keyword>
<evidence type="ECO:0000313" key="5">
    <source>
        <dbReference type="EMBL" id="MDG0790481.1"/>
    </source>
</evidence>
<keyword evidence="3" id="KW-0408">Iron</keyword>
<organism evidence="5 6">
    <name type="scientific">Cohnella ginsengisoli</name>
    <dbReference type="NCBI Taxonomy" id="425004"/>
    <lineage>
        <taxon>Bacteria</taxon>
        <taxon>Bacillati</taxon>
        <taxon>Bacillota</taxon>
        <taxon>Bacilli</taxon>
        <taxon>Bacillales</taxon>
        <taxon>Paenibacillaceae</taxon>
        <taxon>Cohnella</taxon>
    </lineage>
</organism>
<evidence type="ECO:0000256" key="2">
    <source>
        <dbReference type="ARBA" id="ARBA00023002"/>
    </source>
</evidence>
<name>A0A9X4KED9_9BACL</name>
<accession>A0A9X4KED9</accession>
<sequence>MNSPQGRHLYWERNGNGTLLVNMTRVKGNGAMIEDINFAEKESLRQVFSVANYLQRNGFENYVLSHVPGQVGVRETNQIEGLYTLTENDVTVGRRFEDVVAQTNYEIDIHSPDGRKGTDERHVSGYDIPYRCMVPVSVKGLLVAGRSISATHVAMSSMRIQATCYALGQAAGIAAACAIDDGVELAQVQIPRLHERMQEQGVKFLK</sequence>
<keyword evidence="1" id="KW-0479">Metal-binding</keyword>
<evidence type="ECO:0000313" key="6">
    <source>
        <dbReference type="Proteomes" id="UP001153387"/>
    </source>
</evidence>
<evidence type="ECO:0000256" key="1">
    <source>
        <dbReference type="ARBA" id="ARBA00022723"/>
    </source>
</evidence>
<dbReference type="RefSeq" id="WP_277564307.1">
    <property type="nucleotide sequence ID" value="NZ_JAPDHZ010000002.1"/>
</dbReference>
<dbReference type="Proteomes" id="UP001153387">
    <property type="component" value="Unassembled WGS sequence"/>
</dbReference>
<dbReference type="GO" id="GO:0016491">
    <property type="term" value="F:oxidoreductase activity"/>
    <property type="evidence" value="ECO:0007669"/>
    <property type="project" value="UniProtKB-KW"/>
</dbReference>
<dbReference type="AlphaFoldDB" id="A0A9X4KED9"/>
<evidence type="ECO:0000256" key="3">
    <source>
        <dbReference type="ARBA" id="ARBA00023004"/>
    </source>
</evidence>
<comment type="caution">
    <text evidence="5">The sequence shown here is derived from an EMBL/GenBank/DDBJ whole genome shotgun (WGS) entry which is preliminary data.</text>
</comment>
<dbReference type="GO" id="GO:0046872">
    <property type="term" value="F:metal ion binding"/>
    <property type="evidence" value="ECO:0007669"/>
    <property type="project" value="UniProtKB-KW"/>
</dbReference>
<protein>
    <submittedName>
        <fullName evidence="5">FAD-dependent oxidoreductase</fullName>
    </submittedName>
</protein>
<dbReference type="PANTHER" id="PTHR43498">
    <property type="entry name" value="FERREDOXIN:COB-COM HETERODISULFIDE REDUCTASE SUBUNIT A"/>
    <property type="match status" value="1"/>
</dbReference>
<proteinExistence type="predicted"/>
<keyword evidence="6" id="KW-1185">Reference proteome</keyword>
<dbReference type="InterPro" id="IPR039650">
    <property type="entry name" value="HdrA-like"/>
</dbReference>
<dbReference type="EMBL" id="JAPDHZ010000002">
    <property type="protein sequence ID" value="MDG0790481.1"/>
    <property type="molecule type" value="Genomic_DNA"/>
</dbReference>
<evidence type="ECO:0000256" key="4">
    <source>
        <dbReference type="ARBA" id="ARBA00023014"/>
    </source>
</evidence>
<gene>
    <name evidence="5" type="ORF">OMP38_06190</name>
</gene>